<dbReference type="GO" id="GO:0061809">
    <property type="term" value="F:NAD+ nucleosidase activity, cyclic ADP-ribose generating"/>
    <property type="evidence" value="ECO:0007669"/>
    <property type="project" value="UniProtKB-EC"/>
</dbReference>
<evidence type="ECO:0000256" key="1">
    <source>
        <dbReference type="ARBA" id="ARBA00011982"/>
    </source>
</evidence>
<evidence type="ECO:0000256" key="4">
    <source>
        <dbReference type="ARBA" id="ARBA00047304"/>
    </source>
</evidence>
<dbReference type="PANTHER" id="PTHR32009">
    <property type="entry name" value="TMV RESISTANCE PROTEIN N-LIKE"/>
    <property type="match status" value="1"/>
</dbReference>
<dbReference type="AlphaFoldDB" id="A0A438HP92"/>
<keyword evidence="2" id="KW-0378">Hydrolase</keyword>
<comment type="caution">
    <text evidence="6">The sequence shown here is derived from an EMBL/GenBank/DDBJ whole genome shotgun (WGS) entry which is preliminary data.</text>
</comment>
<dbReference type="GO" id="GO:0007165">
    <property type="term" value="P:signal transduction"/>
    <property type="evidence" value="ECO:0007669"/>
    <property type="project" value="InterPro"/>
</dbReference>
<dbReference type="Proteomes" id="UP000288805">
    <property type="component" value="Unassembled WGS sequence"/>
</dbReference>
<dbReference type="EC" id="3.2.2.6" evidence="1"/>
<evidence type="ECO:0000313" key="6">
    <source>
        <dbReference type="EMBL" id="RVW86261.1"/>
    </source>
</evidence>
<dbReference type="SUPFAM" id="SSF52200">
    <property type="entry name" value="Toll/Interleukin receptor TIR domain"/>
    <property type="match status" value="1"/>
</dbReference>
<dbReference type="EMBL" id="QGNW01000195">
    <property type="protein sequence ID" value="RVW86261.1"/>
    <property type="molecule type" value="Genomic_DNA"/>
</dbReference>
<name>A0A438HP92_VITVI</name>
<dbReference type="InterPro" id="IPR035897">
    <property type="entry name" value="Toll_tir_struct_dom_sf"/>
</dbReference>
<protein>
    <recommendedName>
        <fullName evidence="1">ADP-ribosyl cyclase/cyclic ADP-ribose hydrolase</fullName>
        <ecNumber evidence="1">3.2.2.6</ecNumber>
    </recommendedName>
</protein>
<dbReference type="Gene3D" id="3.40.50.10140">
    <property type="entry name" value="Toll/interleukin-1 receptor homology (TIR) domain"/>
    <property type="match status" value="1"/>
</dbReference>
<organism evidence="6 7">
    <name type="scientific">Vitis vinifera</name>
    <name type="common">Grape</name>
    <dbReference type="NCBI Taxonomy" id="29760"/>
    <lineage>
        <taxon>Eukaryota</taxon>
        <taxon>Viridiplantae</taxon>
        <taxon>Streptophyta</taxon>
        <taxon>Embryophyta</taxon>
        <taxon>Tracheophyta</taxon>
        <taxon>Spermatophyta</taxon>
        <taxon>Magnoliopsida</taxon>
        <taxon>eudicotyledons</taxon>
        <taxon>Gunneridae</taxon>
        <taxon>Pentapetalae</taxon>
        <taxon>rosids</taxon>
        <taxon>Vitales</taxon>
        <taxon>Vitaceae</taxon>
        <taxon>Viteae</taxon>
        <taxon>Vitis</taxon>
    </lineage>
</organism>
<accession>A0A438HP92</accession>
<sequence length="66" mass="7403">MASTNAQKASSSASTPHSYDVFISFRGEGTRKNFTDHLYTTLVAYGVHTFRDDEELEKGEILHHIS</sequence>
<dbReference type="Pfam" id="PF01582">
    <property type="entry name" value="TIR"/>
    <property type="match status" value="1"/>
</dbReference>
<proteinExistence type="predicted"/>
<evidence type="ECO:0000256" key="2">
    <source>
        <dbReference type="ARBA" id="ARBA00022801"/>
    </source>
</evidence>
<evidence type="ECO:0000313" key="7">
    <source>
        <dbReference type="Proteomes" id="UP000288805"/>
    </source>
</evidence>
<dbReference type="PROSITE" id="PS50104">
    <property type="entry name" value="TIR"/>
    <property type="match status" value="1"/>
</dbReference>
<comment type="catalytic activity">
    <reaction evidence="4">
        <text>NAD(+) + H2O = ADP-D-ribose + nicotinamide + H(+)</text>
        <dbReference type="Rhea" id="RHEA:16301"/>
        <dbReference type="ChEBI" id="CHEBI:15377"/>
        <dbReference type="ChEBI" id="CHEBI:15378"/>
        <dbReference type="ChEBI" id="CHEBI:17154"/>
        <dbReference type="ChEBI" id="CHEBI:57540"/>
        <dbReference type="ChEBI" id="CHEBI:57967"/>
        <dbReference type="EC" id="3.2.2.6"/>
    </reaction>
    <physiologicalReaction direction="left-to-right" evidence="4">
        <dbReference type="Rhea" id="RHEA:16302"/>
    </physiologicalReaction>
</comment>
<keyword evidence="3" id="KW-0520">NAD</keyword>
<gene>
    <name evidence="6" type="ORF">CK203_043204</name>
</gene>
<dbReference type="InterPro" id="IPR000157">
    <property type="entry name" value="TIR_dom"/>
</dbReference>
<dbReference type="PANTHER" id="PTHR32009:SF39">
    <property type="entry name" value="TIR DOMAIN-CONTAINING PROTEIN"/>
    <property type="match status" value="1"/>
</dbReference>
<feature type="domain" description="TIR" evidence="5">
    <location>
        <begin position="17"/>
        <end position="66"/>
    </location>
</feature>
<evidence type="ECO:0000259" key="5">
    <source>
        <dbReference type="PROSITE" id="PS50104"/>
    </source>
</evidence>
<reference evidence="6 7" key="1">
    <citation type="journal article" date="2018" name="PLoS Genet.">
        <title>Population sequencing reveals clonal diversity and ancestral inbreeding in the grapevine cultivar Chardonnay.</title>
        <authorList>
            <person name="Roach M.J."/>
            <person name="Johnson D.L."/>
            <person name="Bohlmann J."/>
            <person name="van Vuuren H.J."/>
            <person name="Jones S.J."/>
            <person name="Pretorius I.S."/>
            <person name="Schmidt S.A."/>
            <person name="Borneman A.R."/>
        </authorList>
    </citation>
    <scope>NUCLEOTIDE SEQUENCE [LARGE SCALE GENOMIC DNA]</scope>
    <source>
        <strain evidence="7">cv. Chardonnay</strain>
        <tissue evidence="6">Leaf</tissue>
    </source>
</reference>
<evidence type="ECO:0000256" key="3">
    <source>
        <dbReference type="ARBA" id="ARBA00023027"/>
    </source>
</evidence>